<evidence type="ECO:0000313" key="2">
    <source>
        <dbReference type="Proteomes" id="UP000033423"/>
    </source>
</evidence>
<dbReference type="EMBL" id="LACI01000330">
    <property type="protein sequence ID" value="KJU87077.1"/>
    <property type="molecule type" value="Genomic_DNA"/>
</dbReference>
<comment type="caution">
    <text evidence="1">The sequence shown here is derived from an EMBL/GenBank/DDBJ whole genome shotgun (WGS) entry which is preliminary data.</text>
</comment>
<evidence type="ECO:0000313" key="1">
    <source>
        <dbReference type="EMBL" id="KJU87077.1"/>
    </source>
</evidence>
<reference evidence="1 2" key="1">
    <citation type="submission" date="2015-02" db="EMBL/GenBank/DDBJ databases">
        <title>Single-cell genomics of uncultivated deep-branching MTB reveals a conserved set of magnetosome genes.</title>
        <authorList>
            <person name="Kolinko S."/>
            <person name="Richter M."/>
            <person name="Glockner F.O."/>
            <person name="Brachmann A."/>
            <person name="Schuler D."/>
        </authorList>
    </citation>
    <scope>NUCLEOTIDE SEQUENCE [LARGE SCALE GENOMIC DNA]</scope>
    <source>
        <strain evidence="1">TM-1</strain>
    </source>
</reference>
<dbReference type="Proteomes" id="UP000033423">
    <property type="component" value="Unassembled WGS sequence"/>
</dbReference>
<proteinExistence type="predicted"/>
<accession>A0A0F3GZ10</accession>
<dbReference type="AlphaFoldDB" id="A0A0F3GZ10"/>
<gene>
    <name evidence="1" type="ORF">MBAV_000729</name>
</gene>
<organism evidence="1 2">
    <name type="scientific">Candidatus Magnetobacterium bavaricum</name>
    <dbReference type="NCBI Taxonomy" id="29290"/>
    <lineage>
        <taxon>Bacteria</taxon>
        <taxon>Pseudomonadati</taxon>
        <taxon>Nitrospirota</taxon>
        <taxon>Thermodesulfovibrionia</taxon>
        <taxon>Thermodesulfovibrionales</taxon>
        <taxon>Candidatus Magnetobacteriaceae</taxon>
        <taxon>Candidatus Magnetobacterium</taxon>
    </lineage>
</organism>
<protein>
    <submittedName>
        <fullName evidence="1">Uncharacterized protein</fullName>
    </submittedName>
</protein>
<keyword evidence="2" id="KW-1185">Reference proteome</keyword>
<name>A0A0F3GZ10_9BACT</name>
<sequence length="61" mass="7414">MYVLGWLFLILIISLWRRDVRAAREIYLRLISEVRRERAELETLKESYMMLLPKEDGKKDS</sequence>